<evidence type="ECO:0000313" key="2">
    <source>
        <dbReference type="EMBL" id="PNR50912.1"/>
    </source>
</evidence>
<evidence type="ECO:0000313" key="3">
    <source>
        <dbReference type="EnsemblPlants" id="Pp3c7_7710V3.1"/>
    </source>
</evidence>
<reference evidence="2 4" key="2">
    <citation type="journal article" date="2018" name="Plant J.">
        <title>The Physcomitrella patens chromosome-scale assembly reveals moss genome structure and evolution.</title>
        <authorList>
            <person name="Lang D."/>
            <person name="Ullrich K.K."/>
            <person name="Murat F."/>
            <person name="Fuchs J."/>
            <person name="Jenkins J."/>
            <person name="Haas F.B."/>
            <person name="Piednoel M."/>
            <person name="Gundlach H."/>
            <person name="Van Bel M."/>
            <person name="Meyberg R."/>
            <person name="Vives C."/>
            <person name="Morata J."/>
            <person name="Symeonidi A."/>
            <person name="Hiss M."/>
            <person name="Muchero W."/>
            <person name="Kamisugi Y."/>
            <person name="Saleh O."/>
            <person name="Blanc G."/>
            <person name="Decker E.L."/>
            <person name="van Gessel N."/>
            <person name="Grimwood J."/>
            <person name="Hayes R.D."/>
            <person name="Graham S.W."/>
            <person name="Gunter L.E."/>
            <person name="McDaniel S.F."/>
            <person name="Hoernstein S.N.W."/>
            <person name="Larsson A."/>
            <person name="Li F.W."/>
            <person name="Perroud P.F."/>
            <person name="Phillips J."/>
            <person name="Ranjan P."/>
            <person name="Rokshar D.S."/>
            <person name="Rothfels C.J."/>
            <person name="Schneider L."/>
            <person name="Shu S."/>
            <person name="Stevenson D.W."/>
            <person name="Thummler F."/>
            <person name="Tillich M."/>
            <person name="Villarreal Aguilar J.C."/>
            <person name="Widiez T."/>
            <person name="Wong G.K."/>
            <person name="Wymore A."/>
            <person name="Zhang Y."/>
            <person name="Zimmer A.D."/>
            <person name="Quatrano R.S."/>
            <person name="Mayer K.F.X."/>
            <person name="Goodstein D."/>
            <person name="Casacuberta J.M."/>
            <person name="Vandepoele K."/>
            <person name="Reski R."/>
            <person name="Cuming A.C."/>
            <person name="Tuskan G.A."/>
            <person name="Maumus F."/>
            <person name="Salse J."/>
            <person name="Schmutz J."/>
            <person name="Rensing S.A."/>
        </authorList>
    </citation>
    <scope>NUCLEOTIDE SEQUENCE [LARGE SCALE GENOMIC DNA]</scope>
    <source>
        <strain evidence="3 4">cv. Gransden 2004</strain>
    </source>
</reference>
<sequence>MEDEQAGILDAPQRIPSERKITNSSYLCTPSSTTAVNFRMVEPWNSHNSTGATPENCHSRLPSGLASNVAIATDTKSRVVPTVMLKPREVPCNLSRQDQDSMEDEILQMKRALLEKEMELRRQKVHAANVEAESRKLAKDIEALEVISNLEGPFMGSPRRLRAKIAGVEAKRTGTPFAEGRLGMLEEAYNTCESQAIELDELRRDVRLTHARELEVERSVYAAEVRRLQQVVKNLKSVNGRIGLENRAARHLKAKNHHLEVMNLFLSSCLSASLRQTPRIPRTTKTPARRDALIENSFVDLDDVQQRRVPPPPSMHHHIALDHNPQCQLSLGNCSFSCKTWCYTDPKFHHKSTEKWFVEQEQGYFYRWITTHKNSSVKIALPSDEFALHYILSVALDKYAAAPVHIVMRTSSLVKRNLSFSLRVPSKDDVEPMRLQSSTISAAPETYFQEQVRC</sequence>
<organism evidence="2">
    <name type="scientific">Physcomitrium patens</name>
    <name type="common">Spreading-leaved earth moss</name>
    <name type="synonym">Physcomitrella patens</name>
    <dbReference type="NCBI Taxonomy" id="3218"/>
    <lineage>
        <taxon>Eukaryota</taxon>
        <taxon>Viridiplantae</taxon>
        <taxon>Streptophyta</taxon>
        <taxon>Embryophyta</taxon>
        <taxon>Bryophyta</taxon>
        <taxon>Bryophytina</taxon>
        <taxon>Bryopsida</taxon>
        <taxon>Funariidae</taxon>
        <taxon>Funariales</taxon>
        <taxon>Funariaceae</taxon>
        <taxon>Physcomitrium</taxon>
    </lineage>
</organism>
<feature type="coiled-coil region" evidence="1">
    <location>
        <begin position="185"/>
        <end position="231"/>
    </location>
</feature>
<dbReference type="Proteomes" id="UP000006727">
    <property type="component" value="Chromosome 7"/>
</dbReference>
<dbReference type="PaxDb" id="3218-PP1S42_159V6.1"/>
<protein>
    <submittedName>
        <fullName evidence="2 3">Uncharacterized protein</fullName>
    </submittedName>
</protein>
<gene>
    <name evidence="2" type="ORF">PHYPA_010098</name>
</gene>
<dbReference type="EMBL" id="ABEU02000007">
    <property type="protein sequence ID" value="PNR50912.1"/>
    <property type="molecule type" value="Genomic_DNA"/>
</dbReference>
<proteinExistence type="predicted"/>
<evidence type="ECO:0000313" key="4">
    <source>
        <dbReference type="Proteomes" id="UP000006727"/>
    </source>
</evidence>
<dbReference type="InParanoid" id="A0A2K1KAW0"/>
<dbReference type="Gramene" id="Pp3c7_7710V3.1">
    <property type="protein sequence ID" value="Pp3c7_7710V3.1"/>
    <property type="gene ID" value="Pp3c7_7710"/>
</dbReference>
<name>A0A2K1KAW0_PHYPA</name>
<reference evidence="3" key="3">
    <citation type="submission" date="2020-12" db="UniProtKB">
        <authorList>
            <consortium name="EnsemblPlants"/>
        </authorList>
    </citation>
    <scope>IDENTIFICATION</scope>
</reference>
<evidence type="ECO:0000256" key="1">
    <source>
        <dbReference type="SAM" id="Coils"/>
    </source>
</evidence>
<dbReference type="AlphaFoldDB" id="A0A2K1KAW0"/>
<accession>A0A2K1KAW0</accession>
<keyword evidence="1" id="KW-0175">Coiled coil</keyword>
<keyword evidence="4" id="KW-1185">Reference proteome</keyword>
<reference evidence="2 4" key="1">
    <citation type="journal article" date="2008" name="Science">
        <title>The Physcomitrella genome reveals evolutionary insights into the conquest of land by plants.</title>
        <authorList>
            <person name="Rensing S."/>
            <person name="Lang D."/>
            <person name="Zimmer A."/>
            <person name="Terry A."/>
            <person name="Salamov A."/>
            <person name="Shapiro H."/>
            <person name="Nishiyama T."/>
            <person name="Perroud P.-F."/>
            <person name="Lindquist E."/>
            <person name="Kamisugi Y."/>
            <person name="Tanahashi T."/>
            <person name="Sakakibara K."/>
            <person name="Fujita T."/>
            <person name="Oishi K."/>
            <person name="Shin-I T."/>
            <person name="Kuroki Y."/>
            <person name="Toyoda A."/>
            <person name="Suzuki Y."/>
            <person name="Hashimoto A."/>
            <person name="Yamaguchi K."/>
            <person name="Sugano A."/>
            <person name="Kohara Y."/>
            <person name="Fujiyama A."/>
            <person name="Anterola A."/>
            <person name="Aoki S."/>
            <person name="Ashton N."/>
            <person name="Barbazuk W.B."/>
            <person name="Barker E."/>
            <person name="Bennetzen J."/>
            <person name="Bezanilla M."/>
            <person name="Blankenship R."/>
            <person name="Cho S.H."/>
            <person name="Dutcher S."/>
            <person name="Estelle M."/>
            <person name="Fawcett J.A."/>
            <person name="Gundlach H."/>
            <person name="Hanada K."/>
            <person name="Heyl A."/>
            <person name="Hicks K.A."/>
            <person name="Hugh J."/>
            <person name="Lohr M."/>
            <person name="Mayer K."/>
            <person name="Melkozernov A."/>
            <person name="Murata T."/>
            <person name="Nelson D."/>
            <person name="Pils B."/>
            <person name="Prigge M."/>
            <person name="Reiss B."/>
            <person name="Renner T."/>
            <person name="Rombauts S."/>
            <person name="Rushton P."/>
            <person name="Sanderfoot A."/>
            <person name="Schween G."/>
            <person name="Shiu S.-H."/>
            <person name="Stueber K."/>
            <person name="Theodoulou F.L."/>
            <person name="Tu H."/>
            <person name="Van de Peer Y."/>
            <person name="Verrier P.J."/>
            <person name="Waters E."/>
            <person name="Wood A."/>
            <person name="Yang L."/>
            <person name="Cove D."/>
            <person name="Cuming A."/>
            <person name="Hasebe M."/>
            <person name="Lucas S."/>
            <person name="Mishler D.B."/>
            <person name="Reski R."/>
            <person name="Grigoriev I."/>
            <person name="Quatrano R.S."/>
            <person name="Boore J.L."/>
        </authorList>
    </citation>
    <scope>NUCLEOTIDE SEQUENCE [LARGE SCALE GENOMIC DNA]</scope>
    <source>
        <strain evidence="3 4">cv. Gransden 2004</strain>
    </source>
</reference>
<dbReference type="EnsemblPlants" id="Pp3c7_7710V3.1">
    <property type="protein sequence ID" value="Pp3c7_7710V3.1"/>
    <property type="gene ID" value="Pp3c7_7710"/>
</dbReference>